<dbReference type="Proteomes" id="UP000663193">
    <property type="component" value="Chromosome 7"/>
</dbReference>
<feature type="compositionally biased region" description="Basic and acidic residues" evidence="2">
    <location>
        <begin position="225"/>
        <end position="240"/>
    </location>
</feature>
<feature type="compositionally biased region" description="Polar residues" evidence="2">
    <location>
        <begin position="397"/>
        <end position="411"/>
    </location>
</feature>
<feature type="compositionally biased region" description="Basic and acidic residues" evidence="2">
    <location>
        <begin position="356"/>
        <end position="367"/>
    </location>
</feature>
<dbReference type="OrthoDB" id="3800734at2759"/>
<feature type="compositionally biased region" description="Polar residues" evidence="2">
    <location>
        <begin position="297"/>
        <end position="308"/>
    </location>
</feature>
<organism evidence="3 4">
    <name type="scientific">Phaeosphaeria nodorum (strain SN15 / ATCC MYA-4574 / FGSC 10173)</name>
    <name type="common">Glume blotch fungus</name>
    <name type="synonym">Parastagonospora nodorum</name>
    <dbReference type="NCBI Taxonomy" id="321614"/>
    <lineage>
        <taxon>Eukaryota</taxon>
        <taxon>Fungi</taxon>
        <taxon>Dikarya</taxon>
        <taxon>Ascomycota</taxon>
        <taxon>Pezizomycotina</taxon>
        <taxon>Dothideomycetes</taxon>
        <taxon>Pleosporomycetidae</taxon>
        <taxon>Pleosporales</taxon>
        <taxon>Pleosporineae</taxon>
        <taxon>Phaeosphaeriaceae</taxon>
        <taxon>Parastagonospora</taxon>
    </lineage>
</organism>
<evidence type="ECO:0000313" key="3">
    <source>
        <dbReference type="EMBL" id="QRC97375.1"/>
    </source>
</evidence>
<feature type="compositionally biased region" description="Polar residues" evidence="2">
    <location>
        <begin position="328"/>
        <end position="337"/>
    </location>
</feature>
<proteinExistence type="predicted"/>
<dbReference type="AlphaFoldDB" id="A0A7U2F279"/>
<evidence type="ECO:0000256" key="1">
    <source>
        <dbReference type="SAM" id="Coils"/>
    </source>
</evidence>
<keyword evidence="4" id="KW-1185">Reference proteome</keyword>
<name>A0A7U2F279_PHANO</name>
<feature type="region of interest" description="Disordered" evidence="2">
    <location>
        <begin position="397"/>
        <end position="425"/>
    </location>
</feature>
<keyword evidence="1" id="KW-0175">Coiled coil</keyword>
<feature type="coiled-coil region" evidence="1">
    <location>
        <begin position="441"/>
        <end position="486"/>
    </location>
</feature>
<dbReference type="OMA" id="SAWERTE"/>
<protein>
    <submittedName>
        <fullName evidence="3">Uncharacterized protein</fullName>
    </submittedName>
</protein>
<dbReference type="VEuPathDB" id="FungiDB:JI435_088470"/>
<sequence>MPQLTPNTPSAKATLNSLKTELTHKGLKPALDSLPHISAILISPQHFSASEHPFKLHLGSETGSRVWATLGRRPRNPNQAPYLLFFAGSSDLSMVQLPSFHSLEKVHLVEPFRTFWDKSRDMVGSQGQEDERRGQFKGLVYWYFLGDAVGRDGVFRVPKPVGGYVERAVRRLGRVGGGMRDGMEDIAEVWGEVERLKEGQREIEMCGVEGDTEGLKSSAKTSQKPWDEDTGQKGFRDSRGEVGNTDEVMRLSPPLGRSAGSHDTVHKASPYNRTIPENPVRGTKRKRPPIEEGIESEVQSTNDQSSAWERTEKEECAKTTRSRGHVISTPTSDSTSDFADYFEEHGRGTESFQAPRSKERPDRHRTFQDTRRSMTRLKTEPLPWDEDIGWNTALLASDNTTSSKSPETTTVFKPDTPPAEKPLVSSATDLDLTSAQYIDSMKKALLKTEQLEVDLASIEQEERKLIKEKEILYERRKRAREALQDNHAAIQYISAGIVRGGRIEKAS</sequence>
<dbReference type="EMBL" id="CP069029">
    <property type="protein sequence ID" value="QRC97375.1"/>
    <property type="molecule type" value="Genomic_DNA"/>
</dbReference>
<reference evidence="4" key="1">
    <citation type="journal article" date="2021" name="BMC Genomics">
        <title>Chromosome-level genome assembly and manually-curated proteome of model necrotroph Parastagonospora nodorum Sn15 reveals a genome-wide trove of candidate effector homologs, and redundancy of virulence-related functions within an accessory chromosome.</title>
        <authorList>
            <person name="Bertazzoni S."/>
            <person name="Jones D.A.B."/>
            <person name="Phan H.T."/>
            <person name="Tan K.-C."/>
            <person name="Hane J.K."/>
        </authorList>
    </citation>
    <scope>NUCLEOTIDE SEQUENCE [LARGE SCALE GENOMIC DNA]</scope>
    <source>
        <strain evidence="4">SN15 / ATCC MYA-4574 / FGSC 10173)</strain>
    </source>
</reference>
<accession>A0A7U2F279</accession>
<evidence type="ECO:0000313" key="4">
    <source>
        <dbReference type="Proteomes" id="UP000663193"/>
    </source>
</evidence>
<feature type="compositionally biased region" description="Basic and acidic residues" evidence="2">
    <location>
        <begin position="309"/>
        <end position="318"/>
    </location>
</feature>
<gene>
    <name evidence="3" type="ORF">JI435_088470</name>
</gene>
<evidence type="ECO:0000256" key="2">
    <source>
        <dbReference type="SAM" id="MobiDB-lite"/>
    </source>
</evidence>
<feature type="region of interest" description="Disordered" evidence="2">
    <location>
        <begin position="211"/>
        <end position="367"/>
    </location>
</feature>